<dbReference type="KEGG" id="vg:1449806"/>
<feature type="transmembrane region" description="Helical" evidence="2">
    <location>
        <begin position="6"/>
        <end position="23"/>
    </location>
</feature>
<name>Q9YW07_MSEPV</name>
<proteinExistence type="predicted"/>
<evidence type="ECO:0000256" key="1">
    <source>
        <dbReference type="SAM" id="Coils"/>
    </source>
</evidence>
<keyword evidence="4" id="KW-1185">Reference proteome</keyword>
<keyword evidence="1" id="KW-0175">Coiled coil</keyword>
<evidence type="ECO:0000313" key="4">
    <source>
        <dbReference type="Proteomes" id="UP000172353"/>
    </source>
</evidence>
<organismHost>
    <name type="scientific">Melanoplus sanguinipes</name>
    <name type="common">Migratory grasshopper</name>
    <dbReference type="NCBI Taxonomy" id="65742"/>
</organismHost>
<accession>Q9YW07</accession>
<organism evidence="3 4">
    <name type="scientific">Melanoplus sanguinipes entomopoxvirus</name>
    <name type="common">MsEPV</name>
    <dbReference type="NCBI Taxonomy" id="83191"/>
    <lineage>
        <taxon>Viruses</taxon>
        <taxon>Varidnaviria</taxon>
        <taxon>Bamfordvirae</taxon>
        <taxon>Nucleocytoviricota</taxon>
        <taxon>Pokkesviricetes</taxon>
        <taxon>Chitovirales</taxon>
        <taxon>Poxviridae</taxon>
        <taxon>Entomopoxvirinae</taxon>
        <taxon>Deltaentomopoxvirus</taxon>
        <taxon>Deltaentomopoxvirus msanguinipes</taxon>
    </lineage>
</organism>
<feature type="coiled-coil region" evidence="1">
    <location>
        <begin position="57"/>
        <end position="112"/>
    </location>
</feature>
<dbReference type="Proteomes" id="UP000172353">
    <property type="component" value="Segment"/>
</dbReference>
<sequence length="118" mass="13921">MKVYIILIILVSSLIMIILMINYSQYESNILRKLSNEYLSSLIYEPLVLNEYKEGDINEIKNIVDNLIAQYNELLQEYQLIENNIKDLEIIIQENVDEIHFLTNEIDKLKENVTNLSI</sequence>
<evidence type="ECO:0000256" key="2">
    <source>
        <dbReference type="SAM" id="Phobius"/>
    </source>
</evidence>
<gene>
    <name evidence="3" type="primary">MSV085</name>
</gene>
<evidence type="ECO:0000313" key="3">
    <source>
        <dbReference type="EMBL" id="AAC97811.1"/>
    </source>
</evidence>
<keyword evidence="2" id="KW-0812">Transmembrane</keyword>
<reference evidence="3 4" key="1">
    <citation type="journal article" date="1999" name="J. Virol.">
        <title>The genome of Melanoplus sanguinipes entomopoxvirus.</title>
        <authorList>
            <person name="Afonso C.L."/>
            <person name="Tulman E.R."/>
            <person name="Lu Z."/>
            <person name="Oma E."/>
            <person name="Kutish G.F."/>
            <person name="Rock D.L."/>
        </authorList>
    </citation>
    <scope>NUCLEOTIDE SEQUENCE [LARGE SCALE GENOMIC DNA]</scope>
    <source>
        <strain evidence="3">Tucson</strain>
    </source>
</reference>
<dbReference type="RefSeq" id="NP_048156.1">
    <property type="nucleotide sequence ID" value="NC_001993.1"/>
</dbReference>
<dbReference type="GeneID" id="1449806"/>
<dbReference type="EMBL" id="AF063866">
    <property type="protein sequence ID" value="AAC97811.1"/>
    <property type="molecule type" value="Genomic_DNA"/>
</dbReference>
<protein>
    <submittedName>
        <fullName evidence="3">Uncharacterized protein</fullName>
    </submittedName>
</protein>
<dbReference type="PIR" id="T28246">
    <property type="entry name" value="T28246"/>
</dbReference>
<keyword evidence="2" id="KW-0472">Membrane</keyword>
<keyword evidence="2" id="KW-1133">Transmembrane helix</keyword>